<organism evidence="4 5">
    <name type="scientific">Oesophagostomum dentatum</name>
    <name type="common">Nodular worm</name>
    <dbReference type="NCBI Taxonomy" id="61180"/>
    <lineage>
        <taxon>Eukaryota</taxon>
        <taxon>Metazoa</taxon>
        <taxon>Ecdysozoa</taxon>
        <taxon>Nematoda</taxon>
        <taxon>Chromadorea</taxon>
        <taxon>Rhabditida</taxon>
        <taxon>Rhabditina</taxon>
        <taxon>Rhabditomorpha</taxon>
        <taxon>Strongyloidea</taxon>
        <taxon>Strongylidae</taxon>
        <taxon>Oesophagostomum</taxon>
    </lineage>
</organism>
<dbReference type="PANTHER" id="PTHR46163:SF2">
    <property type="entry name" value="PROTEIN-TYROSINE PHOSPHATASE"/>
    <property type="match status" value="1"/>
</dbReference>
<evidence type="ECO:0000259" key="2">
    <source>
        <dbReference type="PROSITE" id="PS50055"/>
    </source>
</evidence>
<dbReference type="InterPro" id="IPR000242">
    <property type="entry name" value="PTP_cat"/>
</dbReference>
<dbReference type="AlphaFoldDB" id="A0A0B1TJR1"/>
<dbReference type="SUPFAM" id="SSF52799">
    <property type="entry name" value="(Phosphotyrosine protein) phosphatases II"/>
    <property type="match status" value="1"/>
</dbReference>
<keyword evidence="5" id="KW-1185">Reference proteome</keyword>
<dbReference type="PANTHER" id="PTHR46163">
    <property type="entry name" value="TYROSINE-PROTEIN PHOSPHATASE-RELATED"/>
    <property type="match status" value="1"/>
</dbReference>
<reference evidence="4 5" key="1">
    <citation type="submission" date="2014-03" db="EMBL/GenBank/DDBJ databases">
        <title>Draft genome of the hookworm Oesophagostomum dentatum.</title>
        <authorList>
            <person name="Mitreva M."/>
        </authorList>
    </citation>
    <scope>NUCLEOTIDE SEQUENCE [LARGE SCALE GENOMIC DNA]</scope>
    <source>
        <strain evidence="4 5">OD-Hann</strain>
    </source>
</reference>
<dbReference type="InterPro" id="IPR003595">
    <property type="entry name" value="Tyr_Pase_cat"/>
</dbReference>
<dbReference type="GO" id="GO:0004725">
    <property type="term" value="F:protein tyrosine phosphatase activity"/>
    <property type="evidence" value="ECO:0007669"/>
    <property type="project" value="InterPro"/>
</dbReference>
<evidence type="ECO:0000313" key="4">
    <source>
        <dbReference type="EMBL" id="KHJ96341.1"/>
    </source>
</evidence>
<gene>
    <name evidence="4" type="ORF">OESDEN_03706</name>
</gene>
<feature type="domain" description="Tyrosine specific protein phosphatases" evidence="3">
    <location>
        <begin position="301"/>
        <end position="356"/>
    </location>
</feature>
<dbReference type="EMBL" id="KN549693">
    <property type="protein sequence ID" value="KHJ96341.1"/>
    <property type="molecule type" value="Genomic_DNA"/>
</dbReference>
<dbReference type="SMART" id="SM00404">
    <property type="entry name" value="PTPc_motif"/>
    <property type="match status" value="1"/>
</dbReference>
<dbReference type="InterPro" id="IPR029021">
    <property type="entry name" value="Prot-tyrosine_phosphatase-like"/>
</dbReference>
<feature type="region of interest" description="Disordered" evidence="1">
    <location>
        <begin position="32"/>
        <end position="58"/>
    </location>
</feature>
<accession>A0A0B1TJR1</accession>
<feature type="domain" description="Tyrosine-protein phosphatase" evidence="2">
    <location>
        <begin position="113"/>
        <end position="365"/>
    </location>
</feature>
<name>A0A0B1TJR1_OESDE</name>
<dbReference type="Gene3D" id="3.90.190.10">
    <property type="entry name" value="Protein tyrosine phosphatase superfamily"/>
    <property type="match status" value="1"/>
</dbReference>
<proteinExistence type="predicted"/>
<dbReference type="SMART" id="SM00194">
    <property type="entry name" value="PTPc"/>
    <property type="match status" value="1"/>
</dbReference>
<dbReference type="InterPro" id="IPR052782">
    <property type="entry name" value="Oocyte-zygote_transition_reg"/>
</dbReference>
<dbReference type="PRINTS" id="PR00700">
    <property type="entry name" value="PRTYPHPHTASE"/>
</dbReference>
<evidence type="ECO:0000259" key="3">
    <source>
        <dbReference type="PROSITE" id="PS50056"/>
    </source>
</evidence>
<dbReference type="InterPro" id="IPR016130">
    <property type="entry name" value="Tyr_Pase_AS"/>
</dbReference>
<evidence type="ECO:0000256" key="1">
    <source>
        <dbReference type="SAM" id="MobiDB-lite"/>
    </source>
</evidence>
<evidence type="ECO:0000313" key="5">
    <source>
        <dbReference type="Proteomes" id="UP000053660"/>
    </source>
</evidence>
<feature type="non-terminal residue" evidence="4">
    <location>
        <position position="1"/>
    </location>
</feature>
<dbReference type="OrthoDB" id="8609993at2759"/>
<dbReference type="PROSITE" id="PS50055">
    <property type="entry name" value="TYR_PHOSPHATASE_PTP"/>
    <property type="match status" value="1"/>
</dbReference>
<dbReference type="Pfam" id="PF00102">
    <property type="entry name" value="Y_phosphatase"/>
    <property type="match status" value="1"/>
</dbReference>
<dbReference type="InterPro" id="IPR000387">
    <property type="entry name" value="Tyr_Pase_dom"/>
</dbReference>
<sequence>GNQEGREDEVHVNLRYAVPKCGNTRAKHFAAATLTTAEDDSTQIDKPRPGRRRRPKRDLTLATCEDDGTQVERATRRKRSVARRGMAQVDTPEFRSAFKDFCLNVNKIGVQGLLVEYATMRAQTQPIGSKPKVAFDANPQKNRYKDVFCTDETRVVLSWPSGTNDYIHANWVNGDVPKKFICTQGPTENTVEDFWRMIWQEKCKSIVMLCNITECGKKKCEQYWPEAGKPPVTLSGCNLKIRHVKSQNVEENIFQTTLELSLDDKKHTVEHIQWKDWPDRGVPPTNLSSFRLLMRVRKLTPIVVHCSAGIGRTGTIVGLDLLYTKLEKGVHVTLESVVRDLRKERHGSVQTDAQYLYMHRILIAVAENKRVITAADVQKFTTDYDIFCKSKGYL</sequence>
<dbReference type="PROSITE" id="PS50056">
    <property type="entry name" value="TYR_PHOSPHATASE_2"/>
    <property type="match status" value="1"/>
</dbReference>
<protein>
    <submittedName>
        <fullName evidence="4">Protein-tyrosine phosphatase</fullName>
    </submittedName>
</protein>
<dbReference type="Proteomes" id="UP000053660">
    <property type="component" value="Unassembled WGS sequence"/>
</dbReference>
<dbReference type="CDD" id="cd00047">
    <property type="entry name" value="PTPc"/>
    <property type="match status" value="1"/>
</dbReference>
<dbReference type="PROSITE" id="PS00383">
    <property type="entry name" value="TYR_PHOSPHATASE_1"/>
    <property type="match status" value="1"/>
</dbReference>